<name>A0A0E2Q378_STRTR</name>
<comment type="caution">
    <text evidence="9">The sequence shown here is derived from an EMBL/GenBank/DDBJ whole genome shotgun (WGS) entry which is preliminary data.</text>
</comment>
<dbReference type="GO" id="GO:0009252">
    <property type="term" value="P:peptidoglycan biosynthetic process"/>
    <property type="evidence" value="ECO:0007669"/>
    <property type="project" value="UniProtKB-UniRule"/>
</dbReference>
<dbReference type="PANTHER" id="PTHR30518">
    <property type="entry name" value="ENDOLYTIC MUREIN TRANSGLYCOSYLASE"/>
    <property type="match status" value="1"/>
</dbReference>
<keyword evidence="2 7" id="KW-0812">Transmembrane</keyword>
<reference evidence="10" key="1">
    <citation type="submission" date="2013-12" db="EMBL/GenBank/DDBJ databases">
        <title>Genome sequences of Streptococcus thermophilus strains MTH17CL396 and M17PTZA496 isolated from Fontina cheese in Valle d'Aosta region (Italy).</title>
        <authorList>
            <person name="Treu L."/>
            <person name="Giacomini A."/>
            <person name="Corich V."/>
            <person name="Vendramin V."/>
            <person name="Bovo B."/>
        </authorList>
    </citation>
    <scope>NUCLEOTIDE SEQUENCE [LARGE SCALE GENOMIC DNA]</scope>
    <source>
        <strain evidence="10">M17PTZA496</strain>
    </source>
</reference>
<proteinExistence type="inferred from homology"/>
<accession>A0A0E2Q378</accession>
<dbReference type="AlphaFoldDB" id="A0A0E2Q378"/>
<feature type="site" description="Important for catalytic activity" evidence="7">
    <location>
        <position position="533"/>
    </location>
</feature>
<keyword evidence="3 7" id="KW-1133">Transmembrane helix</keyword>
<feature type="region of interest" description="Disordered" evidence="8">
    <location>
        <begin position="1"/>
        <end position="20"/>
    </location>
</feature>
<dbReference type="EC" id="4.2.2.29" evidence="7"/>
<keyword evidence="1 7" id="KW-1003">Cell membrane</keyword>
<feature type="compositionally biased region" description="Low complexity" evidence="8">
    <location>
        <begin position="271"/>
        <end position="280"/>
    </location>
</feature>
<evidence type="ECO:0000256" key="2">
    <source>
        <dbReference type="ARBA" id="ARBA00022692"/>
    </source>
</evidence>
<dbReference type="InterPro" id="IPR003770">
    <property type="entry name" value="MLTG-like"/>
</dbReference>
<sequence>MTDKHNEYSESAEDSLSFKNQILRDLQEATRLRSLREEEHKKSAAVPETPLSMSADSHAIDSGSASNKVSNQNLSSHSVAHSAIAKTMTSETVRDFQYSVDLSSNSQADSSAPDVHSNVISSPKEQVDKEKNLSIPQETEILKRRFKRPVWETSLNAESEEKYIPADVAKELIEAKAKEAIYTNPKELVSKMTSERQKEAFLREHHTVSNHSEPVRVQSDLVTDGNEGDESIALAAASEKSNKKKRKKVKKKKSSPKDVKQDGIINEEPISRSNRNQKLNKNNRRAGRVARNIIVFLILILSLAGFFGYRYVSDAVGAKDVKSTKFISVEIPENSGSSYIGQLLESAGVIKSGKVFNYYTKFKNISNLKSGYYNLQPSMTMDEIIEALQKKGSDKPQEPSLGTVLVKEGYTIEKIAKAVEVNSSAKKGKHSSTGLKEKDFLKLMKDDAFITKMKAKYPTLLANLPNSTDAKYVLEGYLFPATYNIHDDTTVESLAEEMLSTMDTHLSPYYATISSSNHNVNEILTLASLVEKEGATDDDRKNIASVFYNRLNSDMALQSNIAVLYALGKLGQETTLKEDATIDTNIDSPYNDYVHKGLMPGPVDSPSLSAIEAVINPSSTKYMYFVADVSTGNVYFAESYEEHQHNVETYINSKLKDK</sequence>
<dbReference type="HOGENOM" id="CLU_025574_1_0_9"/>
<gene>
    <name evidence="7" type="primary">mltG</name>
    <name evidence="9" type="ORF">X841_01555</name>
</gene>
<evidence type="ECO:0000256" key="1">
    <source>
        <dbReference type="ARBA" id="ARBA00022475"/>
    </source>
</evidence>
<dbReference type="PATRIC" id="fig|1433289.7.peg.289"/>
<comment type="similarity">
    <text evidence="7">Belongs to the transglycosylase MltG family.</text>
</comment>
<protein>
    <recommendedName>
        <fullName evidence="7">Endolytic murein transglycosylase</fullName>
        <ecNumber evidence="7">4.2.2.29</ecNumber>
    </recommendedName>
    <alternativeName>
        <fullName evidence="7">Peptidoglycan lytic transglycosylase</fullName>
    </alternativeName>
    <alternativeName>
        <fullName evidence="7">Peptidoglycan polymerization terminase</fullName>
    </alternativeName>
</protein>
<dbReference type="CDD" id="cd08010">
    <property type="entry name" value="MltG_like"/>
    <property type="match status" value="1"/>
</dbReference>
<evidence type="ECO:0000313" key="10">
    <source>
        <dbReference type="Proteomes" id="UP000024559"/>
    </source>
</evidence>
<dbReference type="NCBIfam" id="TIGR00247">
    <property type="entry name" value="endolytic transglycosylase MltG"/>
    <property type="match status" value="1"/>
</dbReference>
<dbReference type="GO" id="GO:0071555">
    <property type="term" value="P:cell wall organization"/>
    <property type="evidence" value="ECO:0007669"/>
    <property type="project" value="UniProtKB-KW"/>
</dbReference>
<evidence type="ECO:0000313" key="9">
    <source>
        <dbReference type="EMBL" id="ETW91608.1"/>
    </source>
</evidence>
<evidence type="ECO:0000256" key="5">
    <source>
        <dbReference type="ARBA" id="ARBA00023239"/>
    </source>
</evidence>
<keyword evidence="5 7" id="KW-0456">Lyase</keyword>
<feature type="region of interest" description="Disordered" evidence="8">
    <location>
        <begin position="104"/>
        <end position="131"/>
    </location>
</feature>
<evidence type="ECO:0000256" key="3">
    <source>
        <dbReference type="ARBA" id="ARBA00022989"/>
    </source>
</evidence>
<feature type="transmembrane region" description="Helical" evidence="7">
    <location>
        <begin position="293"/>
        <end position="312"/>
    </location>
</feature>
<organism evidence="9 10">
    <name type="scientific">Streptococcus thermophilus M17PTZA496</name>
    <dbReference type="NCBI Taxonomy" id="1433289"/>
    <lineage>
        <taxon>Bacteria</taxon>
        <taxon>Bacillati</taxon>
        <taxon>Bacillota</taxon>
        <taxon>Bacilli</taxon>
        <taxon>Lactobacillales</taxon>
        <taxon>Streptococcaceae</taxon>
        <taxon>Streptococcus</taxon>
    </lineage>
</organism>
<evidence type="ECO:0000256" key="4">
    <source>
        <dbReference type="ARBA" id="ARBA00023136"/>
    </source>
</evidence>
<feature type="compositionally biased region" description="Polar residues" evidence="8">
    <location>
        <begin position="63"/>
        <end position="74"/>
    </location>
</feature>
<dbReference type="GO" id="GO:0005886">
    <property type="term" value="C:plasma membrane"/>
    <property type="evidence" value="ECO:0007669"/>
    <property type="project" value="UniProtKB-SubCell"/>
</dbReference>
<feature type="region of interest" description="Disordered" evidence="8">
    <location>
        <begin position="33"/>
        <end position="74"/>
    </location>
</feature>
<keyword evidence="6 7" id="KW-0961">Cell wall biogenesis/degradation</keyword>
<dbReference type="Gene3D" id="3.30.1490.480">
    <property type="entry name" value="Endolytic murein transglycosylase"/>
    <property type="match status" value="1"/>
</dbReference>
<evidence type="ECO:0000256" key="6">
    <source>
        <dbReference type="ARBA" id="ARBA00023316"/>
    </source>
</evidence>
<evidence type="ECO:0000256" key="7">
    <source>
        <dbReference type="HAMAP-Rule" id="MF_02065"/>
    </source>
</evidence>
<comment type="catalytic activity">
    <reaction evidence="7">
        <text>a peptidoglycan chain = a peptidoglycan chain with N-acetyl-1,6-anhydromuramyl-[peptide] at the reducing end + a peptidoglycan chain with N-acetylglucosamine at the non-reducing end.</text>
        <dbReference type="EC" id="4.2.2.29"/>
    </reaction>
</comment>
<feature type="region of interest" description="Disordered" evidence="8">
    <location>
        <begin position="204"/>
        <end position="283"/>
    </location>
</feature>
<evidence type="ECO:0000256" key="8">
    <source>
        <dbReference type="SAM" id="MobiDB-lite"/>
    </source>
</evidence>
<comment type="subcellular location">
    <subcellularLocation>
        <location evidence="7">Cell membrane</location>
        <topology evidence="7">Single-pass membrane protein</topology>
    </subcellularLocation>
</comment>
<dbReference type="Proteomes" id="UP000024559">
    <property type="component" value="Chromosome"/>
</dbReference>
<dbReference type="GO" id="GO:0008932">
    <property type="term" value="F:lytic endotransglycosylase activity"/>
    <property type="evidence" value="ECO:0007669"/>
    <property type="project" value="UniProtKB-UniRule"/>
</dbReference>
<feature type="compositionally biased region" description="Basic and acidic residues" evidence="8">
    <location>
        <begin position="33"/>
        <end position="42"/>
    </location>
</feature>
<feature type="compositionally biased region" description="Basic residues" evidence="8">
    <location>
        <begin position="242"/>
        <end position="254"/>
    </location>
</feature>
<dbReference type="Gene3D" id="3.30.160.60">
    <property type="entry name" value="Classic Zinc Finger"/>
    <property type="match status" value="1"/>
</dbReference>
<keyword evidence="4 7" id="KW-0472">Membrane</keyword>
<dbReference type="EMBL" id="AZJT01000012">
    <property type="protein sequence ID" value="ETW91608.1"/>
    <property type="molecule type" value="Genomic_DNA"/>
</dbReference>
<dbReference type="HAMAP" id="MF_02065">
    <property type="entry name" value="MltG"/>
    <property type="match status" value="1"/>
</dbReference>
<dbReference type="RefSeq" id="WP_084828461.1">
    <property type="nucleotide sequence ID" value="NZ_CM002372.1"/>
</dbReference>
<dbReference type="PANTHER" id="PTHR30518:SF2">
    <property type="entry name" value="ENDOLYTIC MUREIN TRANSGLYCOSYLASE"/>
    <property type="match status" value="1"/>
</dbReference>
<dbReference type="Pfam" id="PF02618">
    <property type="entry name" value="YceG"/>
    <property type="match status" value="1"/>
</dbReference>
<comment type="function">
    <text evidence="7">Functions as a peptidoglycan terminase that cleaves nascent peptidoglycan strands endolytically to terminate their elongation.</text>
</comment>